<reference evidence="1" key="1">
    <citation type="submission" date="2021-02" db="EMBL/GenBank/DDBJ databases">
        <authorList>
            <person name="Nowell W R."/>
        </authorList>
    </citation>
    <scope>NUCLEOTIDE SEQUENCE</scope>
</reference>
<dbReference type="EMBL" id="CAJNOK010015356">
    <property type="protein sequence ID" value="CAF1223736.1"/>
    <property type="molecule type" value="Genomic_DNA"/>
</dbReference>
<evidence type="ECO:0000313" key="2">
    <source>
        <dbReference type="EMBL" id="CAF1223736.1"/>
    </source>
</evidence>
<sequence>MSTVTDNSLPTTIPHIDVFKPLDAMHNIEKITNNSNLFTFLRDSIELKHEFTKGLVKEELKEMIEETKEPTRCILLQKVLELEENQTTLLAATILKDKHVRQTWVIKGMHRNGKFDLVEVHAIQKKEIDKQKLFGYGLAYISLGKMLESNENAPGGLEALKTLCRPVKEEPADVFYSCIMKDLYDKGLPM</sequence>
<name>A0A814RNV5_9BILA</name>
<keyword evidence="5" id="KW-1185">Reference proteome</keyword>
<evidence type="ECO:0000313" key="3">
    <source>
        <dbReference type="EMBL" id="CAF3899549.1"/>
    </source>
</evidence>
<dbReference type="AlphaFoldDB" id="A0A814RNV5"/>
<protein>
    <submittedName>
        <fullName evidence="1">Uncharacterized protein</fullName>
    </submittedName>
</protein>
<organism evidence="1 5">
    <name type="scientific">Didymodactylos carnosus</name>
    <dbReference type="NCBI Taxonomy" id="1234261"/>
    <lineage>
        <taxon>Eukaryota</taxon>
        <taxon>Metazoa</taxon>
        <taxon>Spiralia</taxon>
        <taxon>Gnathifera</taxon>
        <taxon>Rotifera</taxon>
        <taxon>Eurotatoria</taxon>
        <taxon>Bdelloidea</taxon>
        <taxon>Philodinida</taxon>
        <taxon>Philodinidae</taxon>
        <taxon>Didymodactylos</taxon>
    </lineage>
</organism>
<dbReference type="Proteomes" id="UP000677228">
    <property type="component" value="Unassembled WGS sequence"/>
</dbReference>
<gene>
    <name evidence="1" type="ORF">GPM918_LOCUS20437</name>
    <name evidence="2" type="ORF">OVA965_LOCUS25044</name>
    <name evidence="3" type="ORF">SRO942_LOCUS20430</name>
    <name evidence="4" type="ORF">TMI583_LOCUS25769</name>
</gene>
<dbReference type="EMBL" id="CAJOBC010006454">
    <property type="protein sequence ID" value="CAF3899549.1"/>
    <property type="molecule type" value="Genomic_DNA"/>
</dbReference>
<dbReference type="Proteomes" id="UP000663829">
    <property type="component" value="Unassembled WGS sequence"/>
</dbReference>
<comment type="caution">
    <text evidence="1">The sequence shown here is derived from an EMBL/GenBank/DDBJ whole genome shotgun (WGS) entry which is preliminary data.</text>
</comment>
<evidence type="ECO:0000313" key="4">
    <source>
        <dbReference type="EMBL" id="CAF4031983.1"/>
    </source>
</evidence>
<evidence type="ECO:0000313" key="5">
    <source>
        <dbReference type="Proteomes" id="UP000663829"/>
    </source>
</evidence>
<dbReference type="EMBL" id="CAJOBA010036897">
    <property type="protein sequence ID" value="CAF4031983.1"/>
    <property type="molecule type" value="Genomic_DNA"/>
</dbReference>
<dbReference type="Proteomes" id="UP000681722">
    <property type="component" value="Unassembled WGS sequence"/>
</dbReference>
<dbReference type="EMBL" id="CAJNOQ010006455">
    <property type="protein sequence ID" value="CAF1135937.1"/>
    <property type="molecule type" value="Genomic_DNA"/>
</dbReference>
<evidence type="ECO:0000313" key="1">
    <source>
        <dbReference type="EMBL" id="CAF1135937.1"/>
    </source>
</evidence>
<dbReference type="Proteomes" id="UP000682733">
    <property type="component" value="Unassembled WGS sequence"/>
</dbReference>
<proteinExistence type="predicted"/>
<accession>A0A814RNV5</accession>